<organism evidence="1">
    <name type="scientific">Herbaspirillum huttiense subsp. nephrolepidis</name>
    <dbReference type="NCBI Taxonomy" id="3075126"/>
    <lineage>
        <taxon>Bacteria</taxon>
        <taxon>Pseudomonadati</taxon>
        <taxon>Pseudomonadota</taxon>
        <taxon>Betaproteobacteria</taxon>
        <taxon>Burkholderiales</taxon>
        <taxon>Oxalobacteraceae</taxon>
        <taxon>Herbaspirillum</taxon>
    </lineage>
</organism>
<name>A0AAE4GFF6_9BURK</name>
<accession>A0AAE4GFF6</accession>
<dbReference type="EMBL" id="JAVRAA010000025">
    <property type="protein sequence ID" value="MDT0340641.1"/>
    <property type="molecule type" value="Genomic_DNA"/>
</dbReference>
<proteinExistence type="predicted"/>
<gene>
    <name evidence="1" type="ORF">RJN63_27680</name>
</gene>
<evidence type="ECO:0000313" key="1">
    <source>
        <dbReference type="EMBL" id="MDT0340641.1"/>
    </source>
</evidence>
<sequence>MSDKELDAYCQEWVWWCYTRRFYLAPGAQNILARMQPAKVKEPPNARNSADMQYFNMAIWAMADMKEHANAWACFQVCYGNHDALLKQKIAELKISRGTYYNRTRAFARQALSLSRSLRAAAECMKNQPK</sequence>
<dbReference type="RefSeq" id="WP_310839002.1">
    <property type="nucleotide sequence ID" value="NZ_JAVLSM010000024.1"/>
</dbReference>
<protein>
    <submittedName>
        <fullName evidence="1">Uncharacterized protein</fullName>
    </submittedName>
</protein>
<reference evidence="1" key="1">
    <citation type="submission" date="2023-02" db="EMBL/GenBank/DDBJ databases">
        <title>Description of Herbaspirillum huttiense subsp. nephrolepsisexaltata and Herbaspirillum huttiense subsp. lycopersicon.</title>
        <authorList>
            <person name="Poudel M."/>
            <person name="Sharma A."/>
            <person name="Goss E."/>
            <person name="Tapia J.H."/>
            <person name="Harmon C.M."/>
            <person name="Jones J.B."/>
        </authorList>
    </citation>
    <scope>NUCLEOTIDE SEQUENCE</scope>
    <source>
        <strain evidence="1">NC40101</strain>
    </source>
</reference>
<dbReference type="AlphaFoldDB" id="A0AAE4GFF6"/>
<comment type="caution">
    <text evidence="1">The sequence shown here is derived from an EMBL/GenBank/DDBJ whole genome shotgun (WGS) entry which is preliminary data.</text>
</comment>